<comment type="caution">
    <text evidence="1">The sequence shown here is derived from an EMBL/GenBank/DDBJ whole genome shotgun (WGS) entry which is preliminary data.</text>
</comment>
<evidence type="ECO:0000313" key="2">
    <source>
        <dbReference type="Proteomes" id="UP000288429"/>
    </source>
</evidence>
<dbReference type="Proteomes" id="UP000288429">
    <property type="component" value="Unassembled WGS sequence"/>
</dbReference>
<organism evidence="1 2">
    <name type="scientific">Fusarium ambrosium</name>
    <dbReference type="NCBI Taxonomy" id="131363"/>
    <lineage>
        <taxon>Eukaryota</taxon>
        <taxon>Fungi</taxon>
        <taxon>Dikarya</taxon>
        <taxon>Ascomycota</taxon>
        <taxon>Pezizomycotina</taxon>
        <taxon>Sordariomycetes</taxon>
        <taxon>Hypocreomycetidae</taxon>
        <taxon>Hypocreales</taxon>
        <taxon>Nectriaceae</taxon>
        <taxon>Fusarium</taxon>
        <taxon>Fusarium solani species complex</taxon>
    </lineage>
</organism>
<dbReference type="AlphaFoldDB" id="A0A428SIS2"/>
<keyword evidence="2" id="KW-1185">Reference proteome</keyword>
<sequence>MWTIVRGQVVVPLGNLIIKSCPSVGIESAERSSQYLAAEKNGPVSNGLVVRMLKRFGLLVAAEINPHRLGPDERNMQVLPEDDPACGLSESTSGCKVGYVIQQSRTTLEVNAGIDL</sequence>
<protein>
    <submittedName>
        <fullName evidence="1">Uncharacterized protein</fullName>
    </submittedName>
</protein>
<proteinExistence type="predicted"/>
<gene>
    <name evidence="1" type="ORF">CDV31_015810</name>
</gene>
<reference evidence="1 2" key="1">
    <citation type="submission" date="2017-06" db="EMBL/GenBank/DDBJ databases">
        <title>Cmopartive genomic analysis of Ambrosia Fusariam Clade fungi.</title>
        <authorList>
            <person name="Stajich J.E."/>
            <person name="Carrillo J."/>
            <person name="Kijimoto T."/>
            <person name="Eskalen A."/>
            <person name="O'Donnell K."/>
            <person name="Kasson M."/>
        </authorList>
    </citation>
    <scope>NUCLEOTIDE SEQUENCE [LARGE SCALE GENOMIC DNA]</scope>
    <source>
        <strain evidence="1 2">NRRL 20438</strain>
    </source>
</reference>
<dbReference type="EMBL" id="NIZV01000443">
    <property type="protein sequence ID" value="RSL89685.1"/>
    <property type="molecule type" value="Genomic_DNA"/>
</dbReference>
<evidence type="ECO:0000313" key="1">
    <source>
        <dbReference type="EMBL" id="RSL89685.1"/>
    </source>
</evidence>
<accession>A0A428SIS2</accession>
<name>A0A428SIS2_9HYPO</name>